<evidence type="ECO:0000256" key="1">
    <source>
        <dbReference type="ARBA" id="ARBA00010266"/>
    </source>
</evidence>
<name>A0A4D7CV96_9ENTE</name>
<dbReference type="SMART" id="SM00047">
    <property type="entry name" value="LYZ2"/>
    <property type="match status" value="1"/>
</dbReference>
<keyword evidence="2" id="KW-0378">Hydrolase</keyword>
<keyword evidence="4" id="KW-1185">Reference proteome</keyword>
<proteinExistence type="inferred from homology"/>
<sequence length="188" mass="21365">MLLGLVMILMVGTGMLFVKNILTNTVNYGVLDQEHKQEFIQEIAPIAQRNYSQYRVLPSIVLGQAILESDWGRSELASYNNLFGVKAGEHEDKVLFPTQEFVDNQWATVNAYFKVYPTVEAAIIDHNRLFNEGVSWNTQLYHQVLASKNYVEAAQALQQAGYATDPDYASKIINVIETYDLSKYDNNF</sequence>
<dbReference type="PANTHER" id="PTHR33308">
    <property type="entry name" value="PEPTIDOGLYCAN HYDROLASE FLGJ"/>
    <property type="match status" value="1"/>
</dbReference>
<dbReference type="EMBL" id="CP039712">
    <property type="protein sequence ID" value="QCI87393.1"/>
    <property type="molecule type" value="Genomic_DNA"/>
</dbReference>
<evidence type="ECO:0000313" key="4">
    <source>
        <dbReference type="Proteomes" id="UP000298615"/>
    </source>
</evidence>
<dbReference type="OrthoDB" id="977752at2"/>
<dbReference type="PANTHER" id="PTHR33308:SF10">
    <property type="entry name" value="EXO-GLUCOSAMINIDASE LYTG"/>
    <property type="match status" value="1"/>
</dbReference>
<reference evidence="3 4" key="1">
    <citation type="submission" date="2019-04" db="EMBL/GenBank/DDBJ databases">
        <title>Vagococcus sp. nov., isolated from faeces of yaks (Bos grunniens).</title>
        <authorList>
            <person name="Ge Y."/>
        </authorList>
    </citation>
    <scope>NUCLEOTIDE SEQUENCE [LARGE SCALE GENOMIC DNA]</scope>
    <source>
        <strain evidence="3 4">MN-17</strain>
    </source>
</reference>
<dbReference type="GO" id="GO:0004040">
    <property type="term" value="F:amidase activity"/>
    <property type="evidence" value="ECO:0007669"/>
    <property type="project" value="InterPro"/>
</dbReference>
<dbReference type="AlphaFoldDB" id="A0A4D7CV96"/>
<dbReference type="InterPro" id="IPR002901">
    <property type="entry name" value="MGlyc_endo_b_GlcNAc-like_dom"/>
</dbReference>
<dbReference type="Gene3D" id="1.10.530.10">
    <property type="match status" value="1"/>
</dbReference>
<accession>A0A4D7CV96</accession>
<evidence type="ECO:0000256" key="2">
    <source>
        <dbReference type="ARBA" id="ARBA00022801"/>
    </source>
</evidence>
<evidence type="ECO:0000313" key="3">
    <source>
        <dbReference type="EMBL" id="QCI87393.1"/>
    </source>
</evidence>
<dbReference type="KEGG" id="vao:FA707_07620"/>
<organism evidence="3 4">
    <name type="scientific">Vagococcus zengguangii</name>
    <dbReference type="NCBI Taxonomy" id="2571750"/>
    <lineage>
        <taxon>Bacteria</taxon>
        <taxon>Bacillati</taxon>
        <taxon>Bacillota</taxon>
        <taxon>Bacilli</taxon>
        <taxon>Lactobacillales</taxon>
        <taxon>Enterococcaceae</taxon>
        <taxon>Vagococcus</taxon>
    </lineage>
</organism>
<dbReference type="InterPro" id="IPR051056">
    <property type="entry name" value="Glycosyl_Hydrolase_73"/>
</dbReference>
<dbReference type="Proteomes" id="UP000298615">
    <property type="component" value="Chromosome"/>
</dbReference>
<dbReference type="PRINTS" id="PR01002">
    <property type="entry name" value="FLGFLGJ"/>
</dbReference>
<comment type="similarity">
    <text evidence="1">Belongs to the glycosyl hydrolase 73 family.</text>
</comment>
<protein>
    <submittedName>
        <fullName evidence="3">N-acetylmuramoyl-L-alanine amidase</fullName>
    </submittedName>
</protein>
<dbReference type="Pfam" id="PF01832">
    <property type="entry name" value="Glucosaminidase"/>
    <property type="match status" value="1"/>
</dbReference>
<gene>
    <name evidence="3" type="ORF">FA707_07620</name>
</gene>
<dbReference type="Gene3D" id="4.10.80.30">
    <property type="entry name" value="DNA polymerase, domain 6"/>
    <property type="match status" value="1"/>
</dbReference>